<sequence>MATIKKIHILQFRNIKDQYIKPNKDINIFVGDNAQGKTNLVEAIYFLGHNKSFKTKNLKDLIPFNKKDIKVSAEVDSSRVVLERSKNNNSATVNKQKINNNSTLTHLLPTLIISPDRGYIVGGAPKLKRSYLDWGVFHMEPTILQTYKSFSRALKNTNSLFSGGDNRQLDYWFIELATLSVEISLARKNYIERLSKKIERPFLFKTNKTFNLNKTPSFLFNSGWTKDINYLDQEEVYGFLKKNTNNFVKVKHLNHGPHKATIDFFLDKQTESNFSRGEQKILSIMFWVAQISILIDAGIFPVVLIDDISSEL</sequence>
<dbReference type="GO" id="GO:0003697">
    <property type="term" value="F:single-stranded DNA binding"/>
    <property type="evidence" value="ECO:0007669"/>
    <property type="project" value="InterPro"/>
</dbReference>
<evidence type="ECO:0000313" key="8">
    <source>
        <dbReference type="EMBL" id="SVB97698.1"/>
    </source>
</evidence>
<dbReference type="SUPFAM" id="SSF52540">
    <property type="entry name" value="P-loop containing nucleoside triphosphate hydrolases"/>
    <property type="match status" value="1"/>
</dbReference>
<feature type="non-terminal residue" evidence="8">
    <location>
        <position position="312"/>
    </location>
</feature>
<accession>A0A382IDS6</accession>
<evidence type="ECO:0000256" key="2">
    <source>
        <dbReference type="ARBA" id="ARBA00022705"/>
    </source>
</evidence>
<dbReference type="NCBIfam" id="TIGR00611">
    <property type="entry name" value="recf"/>
    <property type="match status" value="1"/>
</dbReference>
<dbReference type="InterPro" id="IPR001238">
    <property type="entry name" value="DNA-binding_RecF"/>
</dbReference>
<dbReference type="AlphaFoldDB" id="A0A382IDS6"/>
<keyword evidence="1" id="KW-0963">Cytoplasm</keyword>
<dbReference type="GO" id="GO:0006302">
    <property type="term" value="P:double-strand break repair"/>
    <property type="evidence" value="ECO:0007669"/>
    <property type="project" value="TreeGrafter"/>
</dbReference>
<evidence type="ECO:0000256" key="1">
    <source>
        <dbReference type="ARBA" id="ARBA00022490"/>
    </source>
</evidence>
<organism evidence="8">
    <name type="scientific">marine metagenome</name>
    <dbReference type="NCBI Taxonomy" id="408172"/>
    <lineage>
        <taxon>unclassified sequences</taxon>
        <taxon>metagenomes</taxon>
        <taxon>ecological metagenomes</taxon>
    </lineage>
</organism>
<feature type="transmembrane region" description="Helical" evidence="6">
    <location>
        <begin position="284"/>
        <end position="305"/>
    </location>
</feature>
<dbReference type="GO" id="GO:0006260">
    <property type="term" value="P:DNA replication"/>
    <property type="evidence" value="ECO:0007669"/>
    <property type="project" value="UniProtKB-KW"/>
</dbReference>
<dbReference type="EMBL" id="UINC01066711">
    <property type="protein sequence ID" value="SVB97698.1"/>
    <property type="molecule type" value="Genomic_DNA"/>
</dbReference>
<dbReference type="InterPro" id="IPR003395">
    <property type="entry name" value="RecF/RecN/SMC_N"/>
</dbReference>
<dbReference type="Pfam" id="PF02463">
    <property type="entry name" value="SMC_N"/>
    <property type="match status" value="1"/>
</dbReference>
<gene>
    <name evidence="8" type="ORF">METZ01_LOCUS250552</name>
</gene>
<dbReference type="InterPro" id="IPR042174">
    <property type="entry name" value="RecF_2"/>
</dbReference>
<evidence type="ECO:0000259" key="7">
    <source>
        <dbReference type="Pfam" id="PF02463"/>
    </source>
</evidence>
<keyword evidence="5" id="KW-0238">DNA-binding</keyword>
<keyword evidence="6" id="KW-1133">Transmembrane helix</keyword>
<keyword evidence="4" id="KW-0067">ATP-binding</keyword>
<dbReference type="InterPro" id="IPR027417">
    <property type="entry name" value="P-loop_NTPase"/>
</dbReference>
<keyword evidence="2" id="KW-0235">DNA replication</keyword>
<evidence type="ECO:0000256" key="6">
    <source>
        <dbReference type="SAM" id="Phobius"/>
    </source>
</evidence>
<dbReference type="GO" id="GO:0000731">
    <property type="term" value="P:DNA synthesis involved in DNA repair"/>
    <property type="evidence" value="ECO:0007669"/>
    <property type="project" value="TreeGrafter"/>
</dbReference>
<evidence type="ECO:0000256" key="5">
    <source>
        <dbReference type="ARBA" id="ARBA00023125"/>
    </source>
</evidence>
<feature type="domain" description="RecF/RecN/SMC N-terminal" evidence="7">
    <location>
        <begin position="4"/>
        <end position="312"/>
    </location>
</feature>
<dbReference type="GO" id="GO:0005524">
    <property type="term" value="F:ATP binding"/>
    <property type="evidence" value="ECO:0007669"/>
    <property type="project" value="UniProtKB-KW"/>
</dbReference>
<dbReference type="HAMAP" id="MF_00365">
    <property type="entry name" value="RecF"/>
    <property type="match status" value="1"/>
</dbReference>
<protein>
    <recommendedName>
        <fullName evidence="7">RecF/RecN/SMC N-terminal domain-containing protein</fullName>
    </recommendedName>
</protein>
<feature type="non-terminal residue" evidence="8">
    <location>
        <position position="1"/>
    </location>
</feature>
<name>A0A382IDS6_9ZZZZ</name>
<proteinExistence type="inferred from homology"/>
<keyword evidence="6" id="KW-0812">Transmembrane</keyword>
<dbReference type="PANTHER" id="PTHR32182:SF0">
    <property type="entry name" value="DNA REPLICATION AND REPAIR PROTEIN RECF"/>
    <property type="match status" value="1"/>
</dbReference>
<dbReference type="Gene3D" id="1.20.1050.90">
    <property type="entry name" value="RecF/RecN/SMC, N-terminal domain"/>
    <property type="match status" value="1"/>
</dbReference>
<keyword evidence="6" id="KW-0472">Membrane</keyword>
<dbReference type="PANTHER" id="PTHR32182">
    <property type="entry name" value="DNA REPLICATION AND REPAIR PROTEIN RECF"/>
    <property type="match status" value="1"/>
</dbReference>
<dbReference type="Gene3D" id="3.40.50.300">
    <property type="entry name" value="P-loop containing nucleotide triphosphate hydrolases"/>
    <property type="match status" value="1"/>
</dbReference>
<reference evidence="8" key="1">
    <citation type="submission" date="2018-05" db="EMBL/GenBank/DDBJ databases">
        <authorList>
            <person name="Lanie J.A."/>
            <person name="Ng W.-L."/>
            <person name="Kazmierczak K.M."/>
            <person name="Andrzejewski T.M."/>
            <person name="Davidsen T.M."/>
            <person name="Wayne K.J."/>
            <person name="Tettelin H."/>
            <person name="Glass J.I."/>
            <person name="Rusch D."/>
            <person name="Podicherti R."/>
            <person name="Tsui H.-C.T."/>
            <person name="Winkler M.E."/>
        </authorList>
    </citation>
    <scope>NUCLEOTIDE SEQUENCE</scope>
</reference>
<evidence type="ECO:0000256" key="4">
    <source>
        <dbReference type="ARBA" id="ARBA00022840"/>
    </source>
</evidence>
<evidence type="ECO:0000256" key="3">
    <source>
        <dbReference type="ARBA" id="ARBA00022741"/>
    </source>
</evidence>
<keyword evidence="3" id="KW-0547">Nucleotide-binding</keyword>